<feature type="region of interest" description="Disordered" evidence="1">
    <location>
        <begin position="42"/>
        <end position="91"/>
    </location>
</feature>
<name>A0A1B6KLN1_9HEMI</name>
<feature type="region of interest" description="Disordered" evidence="1">
    <location>
        <begin position="831"/>
        <end position="850"/>
    </location>
</feature>
<evidence type="ECO:0000256" key="1">
    <source>
        <dbReference type="SAM" id="MobiDB-lite"/>
    </source>
</evidence>
<dbReference type="EMBL" id="GEBQ01027641">
    <property type="protein sequence ID" value="JAT12336.1"/>
    <property type="molecule type" value="Transcribed_RNA"/>
</dbReference>
<feature type="region of interest" description="Disordered" evidence="1">
    <location>
        <begin position="914"/>
        <end position="943"/>
    </location>
</feature>
<feature type="region of interest" description="Disordered" evidence="1">
    <location>
        <begin position="558"/>
        <end position="580"/>
    </location>
</feature>
<feature type="compositionally biased region" description="Polar residues" evidence="1">
    <location>
        <begin position="933"/>
        <end position="942"/>
    </location>
</feature>
<evidence type="ECO:0000313" key="3">
    <source>
        <dbReference type="EMBL" id="JAT12336.1"/>
    </source>
</evidence>
<evidence type="ECO:0000256" key="2">
    <source>
        <dbReference type="SAM" id="SignalP"/>
    </source>
</evidence>
<accession>A0A1B6KLN1</accession>
<organism evidence="3">
    <name type="scientific">Graphocephala atropunctata</name>
    <dbReference type="NCBI Taxonomy" id="36148"/>
    <lineage>
        <taxon>Eukaryota</taxon>
        <taxon>Metazoa</taxon>
        <taxon>Ecdysozoa</taxon>
        <taxon>Arthropoda</taxon>
        <taxon>Hexapoda</taxon>
        <taxon>Insecta</taxon>
        <taxon>Pterygota</taxon>
        <taxon>Neoptera</taxon>
        <taxon>Paraneoptera</taxon>
        <taxon>Hemiptera</taxon>
        <taxon>Auchenorrhyncha</taxon>
        <taxon>Membracoidea</taxon>
        <taxon>Cicadellidae</taxon>
        <taxon>Cicadellinae</taxon>
        <taxon>Cicadellini</taxon>
        <taxon>Graphocephala</taxon>
    </lineage>
</organism>
<feature type="chain" id="PRO_5008586684" evidence="2">
    <location>
        <begin position="25"/>
        <end position="990"/>
    </location>
</feature>
<dbReference type="AlphaFoldDB" id="A0A1B6KLN1"/>
<feature type="compositionally biased region" description="Basic and acidic residues" evidence="1">
    <location>
        <begin position="271"/>
        <end position="280"/>
    </location>
</feature>
<feature type="compositionally biased region" description="Polar residues" evidence="1">
    <location>
        <begin position="77"/>
        <end position="91"/>
    </location>
</feature>
<reference evidence="3" key="1">
    <citation type="submission" date="2015-11" db="EMBL/GenBank/DDBJ databases">
        <title>De novo transcriptome assembly of four potential Pierce s Disease insect vectors from Arizona vineyards.</title>
        <authorList>
            <person name="Tassone E.E."/>
        </authorList>
    </citation>
    <scope>NUCLEOTIDE SEQUENCE</scope>
</reference>
<keyword evidence="2" id="KW-0732">Signal</keyword>
<proteinExistence type="predicted"/>
<feature type="signal peptide" evidence="2">
    <location>
        <begin position="1"/>
        <end position="24"/>
    </location>
</feature>
<protein>
    <submittedName>
        <fullName evidence="3">Uncharacterized protein</fullName>
    </submittedName>
</protein>
<feature type="compositionally biased region" description="Polar residues" evidence="1">
    <location>
        <begin position="566"/>
        <end position="580"/>
    </location>
</feature>
<gene>
    <name evidence="3" type="ORF">g.1281</name>
</gene>
<feature type="region of interest" description="Disordered" evidence="1">
    <location>
        <begin position="253"/>
        <end position="280"/>
    </location>
</feature>
<sequence length="990" mass="111367">MFGGLCSWRSTLLLICLQTSLGLGDDVNQTISAISAAAASSSRNVFDVSREQPNSPSDDDSEQDVKKPTITDFGKQIQKNNMDRSTTTDNTNKNAIREVYQLEGKPSMTLIENGMEKQPPSNAKVIHSQQEISYAHTDVRPPQSFSSQFQEDFLRNRQVGLDKQNQDSSVEILQQILQSNGDDLHLQSKPIPIENAYLTKVITYNITKSSGNNENHFRVEKKYNYSTNLNYYDSRDRLSNYSAEHSSTLQKILGGGHAKERGNKISSKSVPKHDFQPVESIPDHETLKPTLSTSVAMSKLENKQHRPSQFIGGQFAEEVEDGKSDLLGQARFGGDNQPYSDFVEGQFIKSTDGKGKVSHISNIDSSEFVGGQYIAKQPEEKEMGPTYFLGGQFIGGGQGIDNENLGQYNVLLNNHTDKENKTYVDILSVLGDQPVPFAVNETEISKPIAEITNSTTQQTEPRERSFDPNIKKIVEKDHFPVISFDSKIKKGVATPPVIETYAQNETFNNTNTQSEELEQIISNSINGSSEGSSENIGIFKEDPETGKFVTEIVGNGEMTQDDTEGINKTTNLEEQNDNEISTKTSEIEDELEGEPSNLQPTNVIHDTNISLNSTSNEENVLKNSLYSSEELSLNSNTSTEHDVELYGGNIEEYNEKEYVLGNITTETKVVPRTNESYPLDIGNSEAQSSMELCFPITNKKRDFSLLDIISGKLFLERGGMKIPIYLKDNPMKNCTSGTENCKLYVDFKKPPQPLQLPDYKKIDNELLKDSQNSQIQVNKRAVGSITSEYRIKRSTEKHDLISKIKTDQNQNQDTNFLEQIFSDALTKESLKQNPELRHERNELQDSDRHNLDESPVRFNLQLLPNKIVKGDHNTNMPLNIENEEHILSSNFKSKKITLHNMDSFESSTDDFYRRQNPLKWPKTSQRKRPARTIHSSRSQNRLASEADCDCSSTMLKSALPTPSYTHFVNKRRDILTNIVHAVKNWAIGTQ</sequence>